<dbReference type="PANTHER" id="PTHR35866">
    <property type="entry name" value="PUTATIVE-RELATED"/>
    <property type="match status" value="1"/>
</dbReference>
<dbReference type="EMBL" id="CP054257">
    <property type="protein sequence ID" value="QTQ11842.1"/>
    <property type="molecule type" value="Genomic_DNA"/>
</dbReference>
<dbReference type="Pfam" id="PF03692">
    <property type="entry name" value="CxxCxxCC"/>
    <property type="match status" value="1"/>
</dbReference>
<sequence>MENKKFYQDGLQFSCQRCSFCCGHSPGFVYLSYKDLMSLCNFFKLSVTDFVKQKCRWADYYHGDKVLSLLENKNYDCVLWDKGCTAYEARPVQCSTYPFWSWMICDRETWDECAKDCPGMNKGALRTIEEIERNKKAYDDNIPLKKEEVEKLIRKEQNGT</sequence>
<reference evidence="2" key="1">
    <citation type="submission" date="2020-05" db="EMBL/GenBank/DDBJ databases">
        <authorList>
            <person name="Zeng H."/>
            <person name="Chan Y.K."/>
            <person name="Watt R.M."/>
        </authorList>
    </citation>
    <scope>NUCLEOTIDE SEQUENCE</scope>
    <source>
        <strain evidence="2">ATCC 700773</strain>
    </source>
</reference>
<evidence type="ECO:0000256" key="1">
    <source>
        <dbReference type="SAM" id="Coils"/>
    </source>
</evidence>
<organism evidence="2 3">
    <name type="scientific">Treponema parvum</name>
    <dbReference type="NCBI Taxonomy" id="138851"/>
    <lineage>
        <taxon>Bacteria</taxon>
        <taxon>Pseudomonadati</taxon>
        <taxon>Spirochaetota</taxon>
        <taxon>Spirochaetia</taxon>
        <taxon>Spirochaetales</taxon>
        <taxon>Treponemataceae</taxon>
        <taxon>Treponema</taxon>
    </lineage>
</organism>
<feature type="coiled-coil region" evidence="1">
    <location>
        <begin position="121"/>
        <end position="148"/>
    </location>
</feature>
<reference evidence="2" key="2">
    <citation type="journal article" date="2021" name="Microbiol. Resour. Announc.">
        <title>Complete Genome Sequences of Three Human Oral Treponema parvum Isolates.</title>
        <authorList>
            <person name="Zeng H."/>
            <person name="Watt R.M."/>
        </authorList>
    </citation>
    <scope>NUCLEOTIDE SEQUENCE</scope>
    <source>
        <strain evidence="2">ATCC 700773</strain>
    </source>
</reference>
<evidence type="ECO:0000313" key="2">
    <source>
        <dbReference type="EMBL" id="QTQ11842.1"/>
    </source>
</evidence>
<dbReference type="InterPro" id="IPR005358">
    <property type="entry name" value="Puta_zinc/iron-chelating_dom"/>
</dbReference>
<dbReference type="Proteomes" id="UP000671995">
    <property type="component" value="Chromosome"/>
</dbReference>
<dbReference type="PANTHER" id="PTHR35866:SF1">
    <property type="entry name" value="YKGJ FAMILY CYSTEINE CLUSTER PROTEIN"/>
    <property type="match status" value="1"/>
</dbReference>
<proteinExistence type="predicted"/>
<name>A0A975EZY2_9SPIR</name>
<keyword evidence="1" id="KW-0175">Coiled coil</keyword>
<dbReference type="RefSeq" id="WP_210116555.1">
    <property type="nucleotide sequence ID" value="NZ_CP054257.1"/>
</dbReference>
<protein>
    <submittedName>
        <fullName evidence="2">YkgJ family cysteine cluster protein</fullName>
    </submittedName>
</protein>
<gene>
    <name evidence="2" type="ORF">HRI96_06295</name>
</gene>
<accession>A0A975EZY2</accession>
<dbReference type="AlphaFoldDB" id="A0A975EZY2"/>
<evidence type="ECO:0000313" key="3">
    <source>
        <dbReference type="Proteomes" id="UP000671995"/>
    </source>
</evidence>